<dbReference type="Gene3D" id="1.25.40.20">
    <property type="entry name" value="Ankyrin repeat-containing domain"/>
    <property type="match status" value="1"/>
</dbReference>
<dbReference type="InterPro" id="IPR050889">
    <property type="entry name" value="Dendritic_Spine_Reg/Scaffold"/>
</dbReference>
<dbReference type="Pfam" id="PF13920">
    <property type="entry name" value="zf-C3HC4_3"/>
    <property type="match status" value="1"/>
</dbReference>
<dbReference type="PROSITE" id="PS50088">
    <property type="entry name" value="ANK_REPEAT"/>
    <property type="match status" value="2"/>
</dbReference>
<dbReference type="Proteomes" id="UP000236161">
    <property type="component" value="Unassembled WGS sequence"/>
</dbReference>
<keyword evidence="4" id="KW-0863">Zinc-finger</keyword>
<dbReference type="InterPro" id="IPR036770">
    <property type="entry name" value="Ankyrin_rpt-contain_sf"/>
</dbReference>
<dbReference type="Gene3D" id="3.30.40.10">
    <property type="entry name" value="Zinc/RING finger domain, C3HC4 (zinc finger)"/>
    <property type="match status" value="1"/>
</dbReference>
<evidence type="ECO:0000256" key="2">
    <source>
        <dbReference type="ARBA" id="ARBA00023043"/>
    </source>
</evidence>
<keyword evidence="1" id="KW-0677">Repeat</keyword>
<dbReference type="SUPFAM" id="SSF57850">
    <property type="entry name" value="RING/U-box"/>
    <property type="match status" value="1"/>
</dbReference>
<feature type="domain" description="RING-type" evidence="6">
    <location>
        <begin position="449"/>
        <end position="488"/>
    </location>
</feature>
<evidence type="ECO:0000256" key="4">
    <source>
        <dbReference type="PROSITE-ProRule" id="PRU00175"/>
    </source>
</evidence>
<dbReference type="PROSITE" id="PS50297">
    <property type="entry name" value="ANK_REP_REGION"/>
    <property type="match status" value="2"/>
</dbReference>
<name>A0A2I0AUR6_9ASPA</name>
<accession>A0A2I0AUR6</accession>
<dbReference type="PANTHER" id="PTHR24166">
    <property type="entry name" value="ROLLING PEBBLES, ISOFORM B"/>
    <property type="match status" value="1"/>
</dbReference>
<dbReference type="PROSITE" id="PS50089">
    <property type="entry name" value="ZF_RING_2"/>
    <property type="match status" value="1"/>
</dbReference>
<organism evidence="7 8">
    <name type="scientific">Apostasia shenzhenica</name>
    <dbReference type="NCBI Taxonomy" id="1088818"/>
    <lineage>
        <taxon>Eukaryota</taxon>
        <taxon>Viridiplantae</taxon>
        <taxon>Streptophyta</taxon>
        <taxon>Embryophyta</taxon>
        <taxon>Tracheophyta</taxon>
        <taxon>Spermatophyta</taxon>
        <taxon>Magnoliopsida</taxon>
        <taxon>Liliopsida</taxon>
        <taxon>Asparagales</taxon>
        <taxon>Orchidaceae</taxon>
        <taxon>Apostasioideae</taxon>
        <taxon>Apostasia</taxon>
    </lineage>
</organism>
<dbReference type="STRING" id="1088818.A0A2I0AUR6"/>
<evidence type="ECO:0000313" key="8">
    <source>
        <dbReference type="Proteomes" id="UP000236161"/>
    </source>
</evidence>
<sequence length="500" mass="53847">MGASSSKEELLYQQVNYGNAEGIKGLRRDGAGLEWIDREGKTPLILACMRPDLLHVAKLLIELGANVNVYRPGSHAGTPMHHAAKKGLENTVKLLMSHGANPLVMNDDCETPLDLARAKGHVNVVRAIESRMCLFVGWLREINGPSILEAFAPQWVSKKIWAVVLPSDYRNPTNPQKFELAIYPDLQVSRPRTLISLSKAQIEQSKLNQPDPALIIIDTAKKTKYKFLSAHEGDKQQIVMFYNACRGTYQFSNVDPNSYHSAPPPAVPSRPNQPPPCRTSYPEDVELAMAINASIQTALVEGITLPAAQQIPGTNATTGWGSSSDNLNRSPNTNVGMNGWADQSASDGYNGWAAPDASHPKIRPNSSAPQLNLNQTEAPIINLSSQEAPAAISVPSAPPFSEAFQEGLIHYPSIDSSPVDFTVPAAADLKAVSSEATGEGSSNSSASSCVICFDKPVEGACIPCGHMAGCMSCLKEIKAKKGECPVCRSKIDQVVKLYVV</sequence>
<keyword evidence="4" id="KW-0862">Zinc</keyword>
<evidence type="ECO:0000259" key="6">
    <source>
        <dbReference type="PROSITE" id="PS50089"/>
    </source>
</evidence>
<feature type="region of interest" description="Disordered" evidence="5">
    <location>
        <begin position="256"/>
        <end position="277"/>
    </location>
</feature>
<evidence type="ECO:0000256" key="5">
    <source>
        <dbReference type="SAM" id="MobiDB-lite"/>
    </source>
</evidence>
<dbReference type="PANTHER" id="PTHR24166:SF45">
    <property type="entry name" value="E3 UBIQUITIN-PROTEIN LIGASE XBAT35"/>
    <property type="match status" value="1"/>
</dbReference>
<keyword evidence="4" id="KW-0479">Metal-binding</keyword>
<dbReference type="SUPFAM" id="SSF48403">
    <property type="entry name" value="Ankyrin repeat"/>
    <property type="match status" value="1"/>
</dbReference>
<gene>
    <name evidence="7" type="primary">XBOS34</name>
    <name evidence="7" type="ORF">AXF42_Ash001339</name>
</gene>
<dbReference type="InterPro" id="IPR013083">
    <property type="entry name" value="Znf_RING/FYVE/PHD"/>
</dbReference>
<dbReference type="InterPro" id="IPR001841">
    <property type="entry name" value="Znf_RING"/>
</dbReference>
<dbReference type="GO" id="GO:0008270">
    <property type="term" value="F:zinc ion binding"/>
    <property type="evidence" value="ECO:0007669"/>
    <property type="project" value="UniProtKB-KW"/>
</dbReference>
<feature type="repeat" description="ANK" evidence="3">
    <location>
        <begin position="39"/>
        <end position="72"/>
    </location>
</feature>
<dbReference type="OrthoDB" id="1711136at2759"/>
<feature type="compositionally biased region" description="Pro residues" evidence="5">
    <location>
        <begin position="262"/>
        <end position="277"/>
    </location>
</feature>
<dbReference type="InterPro" id="IPR002110">
    <property type="entry name" value="Ankyrin_rpt"/>
</dbReference>
<dbReference type="AlphaFoldDB" id="A0A2I0AUR6"/>
<dbReference type="SMART" id="SM00248">
    <property type="entry name" value="ANK"/>
    <property type="match status" value="3"/>
</dbReference>
<dbReference type="Pfam" id="PF00023">
    <property type="entry name" value="Ank"/>
    <property type="match status" value="1"/>
</dbReference>
<feature type="repeat" description="ANK" evidence="3">
    <location>
        <begin position="75"/>
        <end position="107"/>
    </location>
</feature>
<keyword evidence="8" id="KW-1185">Reference proteome</keyword>
<evidence type="ECO:0000256" key="1">
    <source>
        <dbReference type="ARBA" id="ARBA00022737"/>
    </source>
</evidence>
<proteinExistence type="predicted"/>
<reference evidence="7 8" key="1">
    <citation type="journal article" date="2017" name="Nature">
        <title>The Apostasia genome and the evolution of orchids.</title>
        <authorList>
            <person name="Zhang G.Q."/>
            <person name="Liu K.W."/>
            <person name="Li Z."/>
            <person name="Lohaus R."/>
            <person name="Hsiao Y.Y."/>
            <person name="Niu S.C."/>
            <person name="Wang J.Y."/>
            <person name="Lin Y.C."/>
            <person name="Xu Q."/>
            <person name="Chen L.J."/>
            <person name="Yoshida K."/>
            <person name="Fujiwara S."/>
            <person name="Wang Z.W."/>
            <person name="Zhang Y.Q."/>
            <person name="Mitsuda N."/>
            <person name="Wang M."/>
            <person name="Liu G.H."/>
            <person name="Pecoraro L."/>
            <person name="Huang H.X."/>
            <person name="Xiao X.J."/>
            <person name="Lin M."/>
            <person name="Wu X.Y."/>
            <person name="Wu W.L."/>
            <person name="Chen Y.Y."/>
            <person name="Chang S.B."/>
            <person name="Sakamoto S."/>
            <person name="Ohme-Takagi M."/>
            <person name="Yagi M."/>
            <person name="Zeng S.J."/>
            <person name="Shen C.Y."/>
            <person name="Yeh C.M."/>
            <person name="Luo Y.B."/>
            <person name="Tsai W.C."/>
            <person name="Van de Peer Y."/>
            <person name="Liu Z.J."/>
        </authorList>
    </citation>
    <scope>NUCLEOTIDE SEQUENCE [LARGE SCALE GENOMIC DNA]</scope>
    <source>
        <strain evidence="8">cv. Shenzhen</strain>
        <tissue evidence="7">Stem</tissue>
    </source>
</reference>
<dbReference type="EMBL" id="KZ451950">
    <property type="protein sequence ID" value="PKA59246.1"/>
    <property type="molecule type" value="Genomic_DNA"/>
</dbReference>
<dbReference type="CDD" id="cd23129">
    <property type="entry name" value="RING-HC_XBAT35-like"/>
    <property type="match status" value="1"/>
</dbReference>
<evidence type="ECO:0000256" key="3">
    <source>
        <dbReference type="PROSITE-ProRule" id="PRU00023"/>
    </source>
</evidence>
<keyword evidence="2 3" id="KW-0040">ANK repeat</keyword>
<dbReference type="Pfam" id="PF12796">
    <property type="entry name" value="Ank_2"/>
    <property type="match status" value="1"/>
</dbReference>
<evidence type="ECO:0000313" key="7">
    <source>
        <dbReference type="EMBL" id="PKA59246.1"/>
    </source>
</evidence>
<protein>
    <submittedName>
        <fullName evidence="7">Putative E3 ubiquitin-protein ligase XBOS34</fullName>
    </submittedName>
</protein>